<evidence type="ECO:0000313" key="1">
    <source>
        <dbReference type="EMBL" id="EGQ13839.1"/>
    </source>
</evidence>
<reference evidence="1 2" key="1">
    <citation type="submission" date="2011-04" db="EMBL/GenBank/DDBJ databases">
        <authorList>
            <person name="Muzny D."/>
            <person name="Qin X."/>
            <person name="Deng J."/>
            <person name="Jiang H."/>
            <person name="Liu Y."/>
            <person name="Qu J."/>
            <person name="Song X.-Z."/>
            <person name="Zhang L."/>
            <person name="Thornton R."/>
            <person name="Coyle M."/>
            <person name="Francisco L."/>
            <person name="Jackson L."/>
            <person name="Javaid M."/>
            <person name="Korchina V."/>
            <person name="Kovar C."/>
            <person name="Mata R."/>
            <person name="Mathew T."/>
            <person name="Ngo R."/>
            <person name="Nguyen L."/>
            <person name="Nguyen N."/>
            <person name="Okwuonu G."/>
            <person name="Ongeri F."/>
            <person name="Pham C."/>
            <person name="Simmons D."/>
            <person name="Wilczek-Boney K."/>
            <person name="Hale W."/>
            <person name="Jakkamsetti A."/>
            <person name="Pham P."/>
            <person name="Ruth R."/>
            <person name="San Lucas F."/>
            <person name="Warren J."/>
            <person name="Zhang J."/>
            <person name="Zhao Z."/>
            <person name="Zhou C."/>
            <person name="Zhu D."/>
            <person name="Lee S."/>
            <person name="Bess C."/>
            <person name="Blankenburg K."/>
            <person name="Forbes L."/>
            <person name="Fu Q."/>
            <person name="Gubbala S."/>
            <person name="Hirani K."/>
            <person name="Jayaseelan J.C."/>
            <person name="Lara F."/>
            <person name="Munidasa M."/>
            <person name="Palculict T."/>
            <person name="Patil S."/>
            <person name="Pu L.-L."/>
            <person name="Saada N."/>
            <person name="Tang L."/>
            <person name="Weissenberger G."/>
            <person name="Zhu Y."/>
            <person name="Hemphill L."/>
            <person name="Shang Y."/>
            <person name="Youmans B."/>
            <person name="Ayvaz T."/>
            <person name="Ross M."/>
            <person name="Santibanez J."/>
            <person name="Aqrawi P."/>
            <person name="Gross S."/>
            <person name="Joshi V."/>
            <person name="Fowler G."/>
            <person name="Nazareth L."/>
            <person name="Reid J."/>
            <person name="Worley K."/>
            <person name="Petrosino J."/>
            <person name="Highlander S."/>
            <person name="Gibbs R."/>
        </authorList>
    </citation>
    <scope>NUCLEOTIDE SEQUENCE [LARGE SCALE GENOMIC DNA]</scope>
    <source>
        <strain evidence="1 2">ATCC 700821</strain>
    </source>
</reference>
<dbReference type="PANTHER" id="PTHR34071:SF2">
    <property type="entry name" value="FLAVIN-NUCLEOTIDE-BINDING PROTEIN"/>
    <property type="match status" value="1"/>
</dbReference>
<accession>F9DKZ8</accession>
<dbReference type="PANTHER" id="PTHR34071">
    <property type="entry name" value="5-NITROIMIDAZOLE ANTIBIOTICS RESISTANCE PROTEIN, NIMA-FAMILY-RELATED PROTEIN-RELATED"/>
    <property type="match status" value="1"/>
</dbReference>
<name>F9DKZ8_9BACT</name>
<dbReference type="SUPFAM" id="SSF50475">
    <property type="entry name" value="FMN-binding split barrel"/>
    <property type="match status" value="1"/>
</dbReference>
<dbReference type="STRING" id="997353.HMPREF9144_2340"/>
<evidence type="ECO:0000313" key="2">
    <source>
        <dbReference type="Proteomes" id="UP000004123"/>
    </source>
</evidence>
<sequence>MQKIKDEMKYVNETVRRRDRLLDEERALELLKDGEYGVLSMVSENSGYGIPVNFVWNGKNSVYIHCAPVGRKLEALKVNNRVSLCIIGNVNLLPGKFTTEYESAIFFGTAHIQLSDDEKMEALHLLIDKLSPDFKEIGDMYAHKSFHRVEIIRIDFTEFSGKRKKVPLAEQQVRMGD</sequence>
<dbReference type="AlphaFoldDB" id="F9DKZ8"/>
<comment type="caution">
    <text evidence="1">The sequence shown here is derived from an EMBL/GenBank/DDBJ whole genome shotgun (WGS) entry which is preliminary data.</text>
</comment>
<dbReference type="Proteomes" id="UP000004123">
    <property type="component" value="Unassembled WGS sequence"/>
</dbReference>
<dbReference type="InterPro" id="IPR012349">
    <property type="entry name" value="Split_barrel_FMN-bd"/>
</dbReference>
<protein>
    <submittedName>
        <fullName evidence="1">Flavin-nucleotide-binding protein</fullName>
    </submittedName>
</protein>
<dbReference type="Pfam" id="PF12900">
    <property type="entry name" value="Pyridox_ox_2"/>
    <property type="match status" value="1"/>
</dbReference>
<dbReference type="HOGENOM" id="CLU_067890_2_1_10"/>
<dbReference type="InterPro" id="IPR024747">
    <property type="entry name" value="Pyridox_Oxase-rel"/>
</dbReference>
<proteinExistence type="predicted"/>
<gene>
    <name evidence="1" type="ORF">HMPREF9144_2340</name>
</gene>
<dbReference type="Gene3D" id="2.30.110.10">
    <property type="entry name" value="Electron Transport, Fmn-binding Protein, Chain A"/>
    <property type="match status" value="1"/>
</dbReference>
<dbReference type="eggNOG" id="COG3467">
    <property type="taxonomic scope" value="Bacteria"/>
</dbReference>
<organism evidence="1 2">
    <name type="scientific">Prevotella pallens ATCC 700821</name>
    <dbReference type="NCBI Taxonomy" id="997353"/>
    <lineage>
        <taxon>Bacteria</taxon>
        <taxon>Pseudomonadati</taxon>
        <taxon>Bacteroidota</taxon>
        <taxon>Bacteroidia</taxon>
        <taxon>Bacteroidales</taxon>
        <taxon>Prevotellaceae</taxon>
        <taxon>Prevotella</taxon>
    </lineage>
</organism>
<dbReference type="EMBL" id="AFPY01000111">
    <property type="protein sequence ID" value="EGQ13839.1"/>
    <property type="molecule type" value="Genomic_DNA"/>
</dbReference>